<feature type="domain" description="EamA" evidence="2">
    <location>
        <begin position="9"/>
        <end position="140"/>
    </location>
</feature>
<protein>
    <recommendedName>
        <fullName evidence="2">EamA domain-containing protein</fullName>
    </recommendedName>
</protein>
<feature type="transmembrane region" description="Helical" evidence="1">
    <location>
        <begin position="37"/>
        <end position="60"/>
    </location>
</feature>
<evidence type="ECO:0000313" key="3">
    <source>
        <dbReference type="EMBL" id="SVC25839.1"/>
    </source>
</evidence>
<dbReference type="SUPFAM" id="SSF103481">
    <property type="entry name" value="Multidrug resistance efflux transporter EmrE"/>
    <property type="match status" value="1"/>
</dbReference>
<dbReference type="InterPro" id="IPR037185">
    <property type="entry name" value="EmrE-like"/>
</dbReference>
<feature type="transmembrane region" description="Helical" evidence="1">
    <location>
        <begin position="154"/>
        <end position="173"/>
    </location>
</feature>
<reference evidence="3" key="1">
    <citation type="submission" date="2018-05" db="EMBL/GenBank/DDBJ databases">
        <authorList>
            <person name="Lanie J.A."/>
            <person name="Ng W.-L."/>
            <person name="Kazmierczak K.M."/>
            <person name="Andrzejewski T.M."/>
            <person name="Davidsen T.M."/>
            <person name="Wayne K.J."/>
            <person name="Tettelin H."/>
            <person name="Glass J.I."/>
            <person name="Rusch D."/>
            <person name="Podicherti R."/>
            <person name="Tsui H.-C.T."/>
            <person name="Winkler M.E."/>
        </authorList>
    </citation>
    <scope>NUCLEOTIDE SEQUENCE</scope>
</reference>
<keyword evidence="1" id="KW-1133">Transmembrane helix</keyword>
<name>A0A382KNJ8_9ZZZZ</name>
<dbReference type="GO" id="GO:0016020">
    <property type="term" value="C:membrane"/>
    <property type="evidence" value="ECO:0007669"/>
    <property type="project" value="InterPro"/>
</dbReference>
<feature type="non-terminal residue" evidence="3">
    <location>
        <position position="241"/>
    </location>
</feature>
<feature type="transmembrane region" description="Helical" evidence="1">
    <location>
        <begin position="98"/>
        <end position="117"/>
    </location>
</feature>
<keyword evidence="1" id="KW-0812">Transmembrane</keyword>
<dbReference type="Gene3D" id="1.10.3730.20">
    <property type="match status" value="1"/>
</dbReference>
<accession>A0A382KNJ8</accession>
<feature type="transmembrane region" description="Helical" evidence="1">
    <location>
        <begin position="217"/>
        <end position="240"/>
    </location>
</feature>
<gene>
    <name evidence="3" type="ORF">METZ01_LOCUS278693</name>
</gene>
<evidence type="ECO:0000259" key="2">
    <source>
        <dbReference type="Pfam" id="PF00892"/>
    </source>
</evidence>
<sequence>MVLATLSPAIFAVLSGLFFALSSIYTRWGLERSNTGAAVLITALANVLVFWPLFLIFAPVSSLSSWSVLVFVGAGALGPFLGRLLLFNGLERVGVSMATPLYNIQVLFAAIGGVIFFDEALTPFVGLGTVVLLGGVALLSLDTSGGNKDRQRRLTDLAYPLASGFFFAASFMLRKWGLELTPEVFLGLAIMASTSFLTAVAVGPAQGRPLNIPKGHPLLMFVAAGLLTNVAQLFSLTAILR</sequence>
<organism evidence="3">
    <name type="scientific">marine metagenome</name>
    <dbReference type="NCBI Taxonomy" id="408172"/>
    <lineage>
        <taxon>unclassified sequences</taxon>
        <taxon>metagenomes</taxon>
        <taxon>ecological metagenomes</taxon>
    </lineage>
</organism>
<proteinExistence type="predicted"/>
<feature type="transmembrane region" description="Helical" evidence="1">
    <location>
        <begin position="6"/>
        <end position="25"/>
    </location>
</feature>
<dbReference type="InterPro" id="IPR000620">
    <property type="entry name" value="EamA_dom"/>
</dbReference>
<evidence type="ECO:0000256" key="1">
    <source>
        <dbReference type="SAM" id="Phobius"/>
    </source>
</evidence>
<feature type="transmembrane region" description="Helical" evidence="1">
    <location>
        <begin position="123"/>
        <end position="142"/>
    </location>
</feature>
<feature type="transmembrane region" description="Helical" evidence="1">
    <location>
        <begin position="185"/>
        <end position="205"/>
    </location>
</feature>
<keyword evidence="1" id="KW-0472">Membrane</keyword>
<dbReference type="AlphaFoldDB" id="A0A382KNJ8"/>
<dbReference type="EMBL" id="UINC01081714">
    <property type="protein sequence ID" value="SVC25839.1"/>
    <property type="molecule type" value="Genomic_DNA"/>
</dbReference>
<dbReference type="Pfam" id="PF00892">
    <property type="entry name" value="EamA"/>
    <property type="match status" value="1"/>
</dbReference>
<feature type="transmembrane region" description="Helical" evidence="1">
    <location>
        <begin position="66"/>
        <end position="86"/>
    </location>
</feature>